<reference evidence="2 3" key="1">
    <citation type="submission" date="2015-10" db="EMBL/GenBank/DDBJ databases">
        <title>Corynebacteirum lowii and Corynebacterium oculi species nova, derived from human clinical disease and and emended description of Corynebacterium mastiditis.</title>
        <authorList>
            <person name="Bernard K."/>
            <person name="Pacheco A.L."/>
            <person name="Mcdougall C."/>
            <person name="Burtx T."/>
            <person name="Weibe D."/>
            <person name="Tyler S."/>
            <person name="Olson A.B."/>
            <person name="Cnockaert M."/>
            <person name="Eguchi H."/>
            <person name="Kuwahara T."/>
            <person name="Nakayama-Imaohji H."/>
            <person name="Boudewijins M."/>
            <person name="Van Hoecke F."/>
            <person name="Bernier A.-M."/>
            <person name="Vandamme P."/>
        </authorList>
    </citation>
    <scope>NUCLEOTIDE SEQUENCE [LARGE SCALE GENOMIC DNA]</scope>
    <source>
        <strain evidence="2 3">NML 130210</strain>
    </source>
</reference>
<keyword evidence="3" id="KW-1185">Reference proteome</keyword>
<sequence>MRVSKAMATKVIWILVLALMLAGEANDGIDARHHFLSPTLGVITIAATVAWALWGFYISRSTRADVFIKQTFTLLLPIFLLVAAMNISFWYWIGLLFFIFLVWALLVSNEGFLTWAKNLESENTEG</sequence>
<dbReference type="Proteomes" id="UP000050517">
    <property type="component" value="Unassembled WGS sequence"/>
</dbReference>
<comment type="caution">
    <text evidence="2">The sequence shown here is derived from an EMBL/GenBank/DDBJ whole genome shotgun (WGS) entry which is preliminary data.</text>
</comment>
<dbReference type="OrthoDB" id="4414592at2"/>
<evidence type="ECO:0000313" key="3">
    <source>
        <dbReference type="Proteomes" id="UP000050517"/>
    </source>
</evidence>
<proteinExistence type="predicted"/>
<organism evidence="2 3">
    <name type="scientific">Corynebacterium oculi</name>
    <dbReference type="NCBI Taxonomy" id="1544416"/>
    <lineage>
        <taxon>Bacteria</taxon>
        <taxon>Bacillati</taxon>
        <taxon>Actinomycetota</taxon>
        <taxon>Actinomycetes</taxon>
        <taxon>Mycobacteriales</taxon>
        <taxon>Corynebacteriaceae</taxon>
        <taxon>Corynebacterium</taxon>
    </lineage>
</organism>
<feature type="transmembrane region" description="Helical" evidence="1">
    <location>
        <begin position="89"/>
        <end position="107"/>
    </location>
</feature>
<feature type="transmembrane region" description="Helical" evidence="1">
    <location>
        <begin position="66"/>
        <end position="83"/>
    </location>
</feature>
<dbReference type="STRING" id="1544416.Cocul_01678"/>
<dbReference type="AlphaFoldDB" id="A0A0Q1DU29"/>
<dbReference type="PATRIC" id="fig|1544416.3.peg.1681"/>
<keyword evidence="1" id="KW-0472">Membrane</keyword>
<dbReference type="EMBL" id="LKST01000003">
    <property type="protein sequence ID" value="KQB83608.1"/>
    <property type="molecule type" value="Genomic_DNA"/>
</dbReference>
<feature type="transmembrane region" description="Helical" evidence="1">
    <location>
        <begin position="35"/>
        <end position="54"/>
    </location>
</feature>
<name>A0A0Q1DU29_9CORY</name>
<keyword evidence="1" id="KW-0812">Transmembrane</keyword>
<keyword evidence="1" id="KW-1133">Transmembrane helix</keyword>
<evidence type="ECO:0000313" key="2">
    <source>
        <dbReference type="EMBL" id="KQB83608.1"/>
    </source>
</evidence>
<dbReference type="RefSeq" id="WP_055122783.1">
    <property type="nucleotide sequence ID" value="NZ_LKST01000003.1"/>
</dbReference>
<accession>A0A0Q1DU29</accession>
<evidence type="ECO:0000256" key="1">
    <source>
        <dbReference type="SAM" id="Phobius"/>
    </source>
</evidence>
<gene>
    <name evidence="2" type="ORF">Cocul_01678</name>
</gene>
<protein>
    <submittedName>
        <fullName evidence="2">Uncharacterized protein</fullName>
    </submittedName>
</protein>